<accession>A0A182QQH9</accession>
<reference evidence="8" key="2">
    <citation type="submission" date="2020-05" db="UniProtKB">
        <authorList>
            <consortium name="EnsemblMetazoa"/>
        </authorList>
    </citation>
    <scope>IDENTIFICATION</scope>
    <source>
        <strain evidence="8">FAR1</strain>
    </source>
</reference>
<dbReference type="InterPro" id="IPR012934">
    <property type="entry name" value="Znf_AD"/>
</dbReference>
<keyword evidence="2 4" id="KW-0863">Zinc-finger</keyword>
<dbReference type="InterPro" id="IPR007588">
    <property type="entry name" value="Znf_FLYWCH"/>
</dbReference>
<keyword evidence="5" id="KW-0175">Coiled coil</keyword>
<dbReference type="GO" id="GO:0008270">
    <property type="term" value="F:zinc ion binding"/>
    <property type="evidence" value="ECO:0007669"/>
    <property type="project" value="UniProtKB-UniRule"/>
</dbReference>
<dbReference type="VEuPathDB" id="VectorBase:AFAF014863"/>
<feature type="compositionally biased region" description="Polar residues" evidence="6">
    <location>
        <begin position="2269"/>
        <end position="2279"/>
    </location>
</feature>
<dbReference type="SUPFAM" id="SSF57716">
    <property type="entry name" value="Glucocorticoid receptor-like (DNA-binding domain)"/>
    <property type="match status" value="1"/>
</dbReference>
<dbReference type="PANTHER" id="PTHR39942">
    <property type="entry name" value="BCDNA.LD26519-RELATED"/>
    <property type="match status" value="1"/>
</dbReference>
<dbReference type="Gene3D" id="2.20.25.240">
    <property type="match status" value="13"/>
</dbReference>
<feature type="coiled-coil region" evidence="5">
    <location>
        <begin position="1962"/>
        <end position="1989"/>
    </location>
</feature>
<feature type="region of interest" description="Disordered" evidence="6">
    <location>
        <begin position="156"/>
        <end position="199"/>
    </location>
</feature>
<feature type="compositionally biased region" description="Basic and acidic residues" evidence="6">
    <location>
        <begin position="2619"/>
        <end position="2633"/>
    </location>
</feature>
<feature type="compositionally biased region" description="Low complexity" evidence="6">
    <location>
        <begin position="2479"/>
        <end position="2496"/>
    </location>
</feature>
<evidence type="ECO:0000256" key="4">
    <source>
        <dbReference type="PROSITE-ProRule" id="PRU01263"/>
    </source>
</evidence>
<dbReference type="EMBL" id="AXCN02001202">
    <property type="status" value="NOT_ANNOTATED_CDS"/>
    <property type="molecule type" value="Genomic_DNA"/>
</dbReference>
<feature type="region of interest" description="Disordered" evidence="6">
    <location>
        <begin position="1635"/>
        <end position="1664"/>
    </location>
</feature>
<dbReference type="PANTHER" id="PTHR39942:SF1">
    <property type="entry name" value="BCDNA.LD26519-RELATED"/>
    <property type="match status" value="1"/>
</dbReference>
<feature type="binding site" evidence="4">
    <location>
        <position position="41"/>
    </location>
    <ligand>
        <name>Zn(2+)</name>
        <dbReference type="ChEBI" id="CHEBI:29105"/>
    </ligand>
</feature>
<evidence type="ECO:0000313" key="8">
    <source>
        <dbReference type="EnsemblMetazoa" id="AFAF014863-PA"/>
    </source>
</evidence>
<feature type="region of interest" description="Disordered" evidence="6">
    <location>
        <begin position="2231"/>
        <end position="2279"/>
    </location>
</feature>
<feature type="region of interest" description="Disordered" evidence="6">
    <location>
        <begin position="2571"/>
        <end position="2633"/>
    </location>
</feature>
<evidence type="ECO:0000259" key="7">
    <source>
        <dbReference type="PROSITE" id="PS51915"/>
    </source>
</evidence>
<feature type="region of interest" description="Disordered" evidence="6">
    <location>
        <begin position="1029"/>
        <end position="1061"/>
    </location>
</feature>
<feature type="compositionally biased region" description="Acidic residues" evidence="6">
    <location>
        <begin position="2502"/>
        <end position="2512"/>
    </location>
</feature>
<evidence type="ECO:0000256" key="3">
    <source>
        <dbReference type="ARBA" id="ARBA00022833"/>
    </source>
</evidence>
<name>A0A182QQH9_9DIPT</name>
<dbReference type="Gene3D" id="3.40.1800.20">
    <property type="match status" value="1"/>
</dbReference>
<evidence type="ECO:0000313" key="9">
    <source>
        <dbReference type="Proteomes" id="UP000075886"/>
    </source>
</evidence>
<dbReference type="PROSITE" id="PS51915">
    <property type="entry name" value="ZAD"/>
    <property type="match status" value="1"/>
</dbReference>
<dbReference type="Proteomes" id="UP000075886">
    <property type="component" value="Unassembled WGS sequence"/>
</dbReference>
<feature type="compositionally biased region" description="Low complexity" evidence="6">
    <location>
        <begin position="1916"/>
        <end position="1928"/>
    </location>
</feature>
<proteinExistence type="predicted"/>
<evidence type="ECO:0000256" key="1">
    <source>
        <dbReference type="ARBA" id="ARBA00022723"/>
    </source>
</evidence>
<dbReference type="Pfam" id="PF04500">
    <property type="entry name" value="FLYWCH"/>
    <property type="match status" value="5"/>
</dbReference>
<protein>
    <recommendedName>
        <fullName evidence="7">ZAD domain-containing protein</fullName>
    </recommendedName>
</protein>
<feature type="binding site" evidence="4">
    <location>
        <position position="87"/>
    </location>
    <ligand>
        <name>Zn(2+)</name>
        <dbReference type="ChEBI" id="CHEBI:29105"/>
    </ligand>
</feature>
<evidence type="ECO:0000256" key="6">
    <source>
        <dbReference type="SAM" id="MobiDB-lite"/>
    </source>
</evidence>
<feature type="binding site" evidence="4">
    <location>
        <position position="38"/>
    </location>
    <ligand>
        <name>Zn(2+)</name>
        <dbReference type="ChEBI" id="CHEBI:29105"/>
    </ligand>
</feature>
<dbReference type="EnsemblMetazoa" id="AFAF014863-RA">
    <property type="protein sequence ID" value="AFAF014863-PA"/>
    <property type="gene ID" value="AFAF014863"/>
</dbReference>
<feature type="region of interest" description="Disordered" evidence="6">
    <location>
        <begin position="1894"/>
        <end position="1937"/>
    </location>
</feature>
<feature type="compositionally biased region" description="Acidic residues" evidence="6">
    <location>
        <begin position="2161"/>
        <end position="2171"/>
    </location>
</feature>
<dbReference type="GO" id="GO:0005634">
    <property type="term" value="C:nucleus"/>
    <property type="evidence" value="ECO:0007669"/>
    <property type="project" value="InterPro"/>
</dbReference>
<evidence type="ECO:0000256" key="2">
    <source>
        <dbReference type="ARBA" id="ARBA00022771"/>
    </source>
</evidence>
<feature type="domain" description="ZAD" evidence="7">
    <location>
        <begin position="36"/>
        <end position="111"/>
    </location>
</feature>
<feature type="compositionally biased region" description="Low complexity" evidence="6">
    <location>
        <begin position="2239"/>
        <end position="2251"/>
    </location>
</feature>
<feature type="binding site" evidence="4">
    <location>
        <position position="84"/>
    </location>
    <ligand>
        <name>Zn(2+)</name>
        <dbReference type="ChEBI" id="CHEBI:29105"/>
    </ligand>
</feature>
<dbReference type="Pfam" id="PF07776">
    <property type="entry name" value="zf-AD"/>
    <property type="match status" value="1"/>
</dbReference>
<feature type="compositionally biased region" description="Basic and acidic residues" evidence="6">
    <location>
        <begin position="2150"/>
        <end position="2159"/>
    </location>
</feature>
<dbReference type="FunFam" id="2.20.25.240:FF:000010">
    <property type="entry name" value="AGAP004541-PA"/>
    <property type="match status" value="1"/>
</dbReference>
<keyword evidence="1 4" id="KW-0479">Metal-binding</keyword>
<feature type="region of interest" description="Disordered" evidence="6">
    <location>
        <begin position="2134"/>
        <end position="2173"/>
    </location>
</feature>
<dbReference type="SMART" id="SM00868">
    <property type="entry name" value="zf-AD"/>
    <property type="match status" value="1"/>
</dbReference>
<feature type="compositionally biased region" description="Polar residues" evidence="6">
    <location>
        <begin position="162"/>
        <end position="177"/>
    </location>
</feature>
<feature type="region of interest" description="Disordered" evidence="6">
    <location>
        <begin position="2479"/>
        <end position="2524"/>
    </location>
</feature>
<sequence>MEDIAECSSMPAIQKSLDRFSKDYTALDGRSLQDSGCCRLCCRDDCNLRELFSGGYKEELLLRKIFECTTVEITCSNDPDAMICYDCVSKIEEFHHYREQCRNNDALHRNWKRRLGSRIDQAPLPTLLPAKYIKKEKDAEGFEINVDDFFPVDTTEQRPSALKTSTQQPGPITSVADSSGAVDISVPSEENGGDNYREEEEDDENLLEVMPERPHNGITISYGNSNEEFDDDNDFECELPIKEEPQDFDDMGSWNDMEDDPNLNHTTDLLPLPESSSYFATSDEVTDEQEGHYRELYNEDGDVFLVRSGFLYVQKNNYQWVCRVPNCEALVTRHSDNAELETNEIQHTHSLEVQSNATDEEILQMLKSTSQLEELSDDKPNESFRLVKNFKNGNSLIYQGYRYSMKHKRTNGTIYWKCRALNSCCPAGLFQTANNEFQTVGTHMHEKNQQDIAQLNDPVDDAKMVQNASRTRQRNDNEYLFPGAPPLETSHNLNQRDEFGVRRRGYDYKYVKNFNGRMRLQFDGHLYVRDSARLDDTDLVIWRCRRNYDTCGVSVLQHPDGLVEVIGNHDHSSIKKHMTTLENLEGTSDYRMGRTSKGTEILVLDGFRFLKVYSRANGISLWRCGDSQGSICKVKVSVASHGLAYVSRNEKHQHARPDKKYTEIVESTSTIVKKPANGSPKKDGEGQVGKLVRNVFRLPSETAGSSTTTRAITHKTSQPTRNYRIIKNKKGNKALVYAGYRYCKLRTRQDGAIIWICRMNKKLCQTRIYQHPNGRFEWANGRRHNHIPTDPDEPPKAVEKTIQTSKKGSYHIDEDTFVNSEWFFVRNKKNGITLMHAGYRYNKKGIRADNTSLWRCSRAQHGCRAAIVMYTNETIAKLEDIDHDHPPRTYAEGEIEIIDGSEHLNNSTTETMEATAQFNDCIDEQNDPEANMRSLLNTMLDVSGESNHSKGSDLQLSQDMLILSKAEAQYHFTKNRRCTQSLVFQGYRYCRSTTYSDGTVRWTCQMNKKTCRVGLKIRKDGYLIMEHNQKHNHSRLPEDMTDQDEDDDQVEEASNEGDVSNSSHLEQYDYYFSRNRAYGESLIFQRNRYSKDCSRPDGSTVWRCTMRQTCIGRAIIRPDNSCSTYRQTYHNHPPLAILPDAVRYPEMPSKSLKSTAPSVSPLSSPTTATSSDLIVKGDILIYKQNRMKKTKTFPDDTAVYACAELDSCKSLVKVQFEPTNNRGKTTPTILFEWPHNHPNLLMDVNAEASTVATTTIKPPRKGGAPTKEYQLFQTDRGHITLVYQGYRFSMRNHNVNGDSSWKCRANKTCNAFVTFDKNGNVRKRASGKVEVIAHNHAANGTIERAVVLELDKLDPPAANLNEFMTHWLNGHYKLPCHSQVLPEPSTGRSDWHKTIHHEKYTYRLQTIKNGRECWRCTMFDKLACRAALFCHESGSIVQCTNGRPHNHLPATKLEIPLAGKNSPRKVSDTTVAVYRGDGMQGKSEEESKTKRSVVYRNQRYYPARSMKREDNTTLWNCASKKRTGCSAMIEISSEGKLSTRPGHSQHNHELFIDGIGYGERSVEGVAAVQKDREEEEEVTPLYQIIRRDGVDVLHYERHRYVQMDDGMRKTVDRQQRGRWRCSLWNSRHQCPVELTIHGGGSGSGGSEVRFETDPTHNHRPPPPADLLLDTSDRGSTASSSSLAVVVATSSNNSRGTRKYQLIGRSHRTVLYKGYKYGWRERRDGFTYFRCQSYLSRYCTVTVKLDDNGLLYEEIATQQHNHEPPKVEDASPVIASSTARKLDSIVHSVPDVLEEKEVKPLSEVALASRSERLATCPKVGSNDYIFLRSTQGYSLQHEGHRYWLHNKLSCGLRVYKCRYQKMRNCPGSIYMDAKTKLVYTRFDAQHNHEKDVIEEIETQNMVKQEKRNGKGNESTAEVSESSPKQPSQSEVEENESILDDSHAREATVNEQEQQCLLNIAEGDEEHAERRKNIKEERKDATDNYSFLKNSDNKSLLLYQNQVYEFVTTTADHYRADGSKPYRCQATDCLATVKLLTSGELQILTNAHNMHELPELDEFRVIGQGSSDFVQTPTIYGGKMLIQHRGYCYFSAANRQPLADGTIMFYCHARVQDGLNGRCFASLELLPNGRVFTEAKHRHNPSGANQLSVQEPAERNTKQQPEEGSDDAADDAEENRILVLDGRSYRFVEKRADGTIMYQCVDDPKCRSKVFRKSDGRVLHGATKHVARHLVPRQVPNNKSPVKSQKKTPVTVTTPPPPAAASALVAPPKQPQSTAKTSQSNISVDGIEISSRKWYNGNRFIFYLRRSDGVQYWRCSRRIDDKCEAGILCYPSGTILPSNTLPHSHPPLDPATATVVYERATTNSKRPLEVEQRTTPDTVATSVKQPKLDHFEQKQQVRKLSADYQPPTPTPAATGLIKDPMLLHKDGHYVLHHRRLDGCRIYACRNEMCTFRLLTDKDGKRLQFINSKHSCGLQFTGDSYPPGSSTSSSYATSGARSSLGADGPEIEDPDDLLDDQNIVQPATTAPKRIRVEQKEVNETGSENLGVEWDQEFLDHDQEKAETEGSNMIEPIDQQEEVHFGTESPSQEGCSNEGELDDEAVEPHVMYDHAIVSYSDDSNDNVADHTVTETKPDDVE</sequence>
<evidence type="ECO:0000256" key="5">
    <source>
        <dbReference type="SAM" id="Coils"/>
    </source>
</evidence>
<organism evidence="8 9">
    <name type="scientific">Anopheles farauti</name>
    <dbReference type="NCBI Taxonomy" id="69004"/>
    <lineage>
        <taxon>Eukaryota</taxon>
        <taxon>Metazoa</taxon>
        <taxon>Ecdysozoa</taxon>
        <taxon>Arthropoda</taxon>
        <taxon>Hexapoda</taxon>
        <taxon>Insecta</taxon>
        <taxon>Pterygota</taxon>
        <taxon>Neoptera</taxon>
        <taxon>Endopterygota</taxon>
        <taxon>Diptera</taxon>
        <taxon>Nematocera</taxon>
        <taxon>Culicoidea</taxon>
        <taxon>Culicidae</taxon>
        <taxon>Anophelinae</taxon>
        <taxon>Anopheles</taxon>
    </lineage>
</organism>
<keyword evidence="9" id="KW-1185">Reference proteome</keyword>
<feature type="region of interest" description="Disordered" evidence="6">
    <location>
        <begin position="1148"/>
        <end position="1167"/>
    </location>
</feature>
<keyword evidence="3 4" id="KW-0862">Zinc</keyword>
<feature type="compositionally biased region" description="Acidic residues" evidence="6">
    <location>
        <begin position="1039"/>
        <end position="1055"/>
    </location>
</feature>
<reference evidence="9" key="1">
    <citation type="submission" date="2014-01" db="EMBL/GenBank/DDBJ databases">
        <title>The Genome Sequence of Anopheles farauti FAR1 (V2).</title>
        <authorList>
            <consortium name="The Broad Institute Genomics Platform"/>
            <person name="Neafsey D.E."/>
            <person name="Besansky N."/>
            <person name="Howell P."/>
            <person name="Walton C."/>
            <person name="Young S.K."/>
            <person name="Zeng Q."/>
            <person name="Gargeya S."/>
            <person name="Fitzgerald M."/>
            <person name="Haas B."/>
            <person name="Abouelleil A."/>
            <person name="Allen A.W."/>
            <person name="Alvarado L."/>
            <person name="Arachchi H.M."/>
            <person name="Berlin A.M."/>
            <person name="Chapman S.B."/>
            <person name="Gainer-Dewar J."/>
            <person name="Goldberg J."/>
            <person name="Griggs A."/>
            <person name="Gujja S."/>
            <person name="Hansen M."/>
            <person name="Howarth C."/>
            <person name="Imamovic A."/>
            <person name="Ireland A."/>
            <person name="Larimer J."/>
            <person name="McCowan C."/>
            <person name="Murphy C."/>
            <person name="Pearson M."/>
            <person name="Poon T.W."/>
            <person name="Priest M."/>
            <person name="Roberts A."/>
            <person name="Saif S."/>
            <person name="Shea T."/>
            <person name="Sisk P."/>
            <person name="Sykes S."/>
            <person name="Wortman J."/>
            <person name="Nusbaum C."/>
            <person name="Birren B."/>
        </authorList>
    </citation>
    <scope>NUCLEOTIDE SEQUENCE [LARGE SCALE GENOMIC DNA]</scope>
    <source>
        <strain evidence="9">FAR1</strain>
    </source>
</reference>
<feature type="compositionally biased region" description="Low complexity" evidence="6">
    <location>
        <begin position="1154"/>
        <end position="1167"/>
    </location>
</feature>
<dbReference type="STRING" id="69004.A0A182QQH9"/>